<gene>
    <name evidence="1" type="ORF">OIH86_05675</name>
</gene>
<keyword evidence="2" id="KW-1185">Reference proteome</keyword>
<evidence type="ECO:0000313" key="1">
    <source>
        <dbReference type="EMBL" id="MCV9885135.1"/>
    </source>
</evidence>
<accession>A0ABT3DDJ8</accession>
<name>A0ABT3DDJ8_9BACI</name>
<evidence type="ECO:0000313" key="2">
    <source>
        <dbReference type="Proteomes" id="UP001526147"/>
    </source>
</evidence>
<comment type="caution">
    <text evidence="1">The sequence shown here is derived from an EMBL/GenBank/DDBJ whole genome shotgun (WGS) entry which is preliminary data.</text>
</comment>
<dbReference type="EMBL" id="JAOYEY010000028">
    <property type="protein sequence ID" value="MCV9885135.1"/>
    <property type="molecule type" value="Genomic_DNA"/>
</dbReference>
<sequence>MAPLNSGVNIQVWDDHQKNWVPLSKIYLEEAKIYRWRTRSKESFQFRMLHLSLPMTKTHEGWEGVFETPFQSGIVSFTISTQEEKEKIENYVYTDHRKLTEKQYQSLLEDLLKEANICFQQSGLETNISASGFIREYSMLQWIYIESSIYKLRNTFQKIEAHPLRNLRKEEVLMRRERVKSVTHTRRLFNLIQIHTTHTRKE</sequence>
<dbReference type="RefSeq" id="WP_264141991.1">
    <property type="nucleotide sequence ID" value="NZ_JAOYEY010000028.1"/>
</dbReference>
<proteinExistence type="predicted"/>
<dbReference type="Proteomes" id="UP001526147">
    <property type="component" value="Unassembled WGS sequence"/>
</dbReference>
<reference evidence="1 2" key="1">
    <citation type="submission" date="2022-10" db="EMBL/GenBank/DDBJ databases">
        <title>Draft genome assembly of moderately radiation resistant bacterium Metabacillus halosaccharovorans.</title>
        <authorList>
            <person name="Pal S."/>
            <person name="Gopinathan A."/>
        </authorList>
    </citation>
    <scope>NUCLEOTIDE SEQUENCE [LARGE SCALE GENOMIC DNA]</scope>
    <source>
        <strain evidence="1 2">VITHBRA001</strain>
    </source>
</reference>
<protein>
    <submittedName>
        <fullName evidence="1">DUF2357 domain-containing protein</fullName>
    </submittedName>
</protein>
<organism evidence="1 2">
    <name type="scientific">Metabacillus halosaccharovorans</name>
    <dbReference type="NCBI Taxonomy" id="930124"/>
    <lineage>
        <taxon>Bacteria</taxon>
        <taxon>Bacillati</taxon>
        <taxon>Bacillota</taxon>
        <taxon>Bacilli</taxon>
        <taxon>Bacillales</taxon>
        <taxon>Bacillaceae</taxon>
        <taxon>Metabacillus</taxon>
    </lineage>
</organism>